<evidence type="ECO:0000313" key="2">
    <source>
        <dbReference type="EMBL" id="CAA75855.1"/>
    </source>
</evidence>
<keyword evidence="1" id="KW-1133">Transmembrane helix</keyword>
<keyword evidence="1" id="KW-0812">Transmembrane</keyword>
<keyword evidence="2" id="KW-0614">Plasmid</keyword>
<sequence length="142" mass="16095">MYVTRPTPRFPEHSAVHFFDKIKGSDFNQIKILTTHQSFCFKNIDLFPFVELVLGRNVTWINPLASSGSNGVAPSAYSNTFILPTNVSRTCVIAHPLNLPLALQTIFFQWLGFPAPSCLLFVPFVLWPLFVPDFSLCLLSWF</sequence>
<keyword evidence="1" id="KW-0472">Membrane</keyword>
<reference evidence="2" key="1">
    <citation type="submission" date="1998-03" db="EMBL/GenBank/DDBJ databases">
        <authorList>
            <person name="Lautenschlaeger S."/>
            <person name="Jaeger C."/>
            <person name="Willems H."/>
            <person name="Baljer G."/>
        </authorList>
    </citation>
    <scope>NUCLEOTIDE SEQUENCE</scope>
    <source>
        <strain evidence="2">Priscilla Q177</strain>
        <plasmid evidence="2">QpRS</plasmid>
    </source>
</reference>
<protein>
    <submittedName>
        <fullName evidence="2">Uncharacterized protein</fullName>
    </submittedName>
</protein>
<dbReference type="AlphaFoldDB" id="O52894"/>
<accession>O52894</accession>
<name>O52894_COXBE</name>
<evidence type="ECO:0000256" key="1">
    <source>
        <dbReference type="SAM" id="Phobius"/>
    </source>
</evidence>
<proteinExistence type="predicted"/>
<dbReference type="EMBL" id="Y15898">
    <property type="protein sequence ID" value="CAA75855.1"/>
    <property type="molecule type" value="Genomic_DNA"/>
</dbReference>
<gene>
    <name evidence="2" type="primary">orf 142c</name>
</gene>
<organism evidence="2">
    <name type="scientific">Coxiella burnetii</name>
    <dbReference type="NCBI Taxonomy" id="777"/>
    <lineage>
        <taxon>Bacteria</taxon>
        <taxon>Pseudomonadati</taxon>
        <taxon>Pseudomonadota</taxon>
        <taxon>Gammaproteobacteria</taxon>
        <taxon>Legionellales</taxon>
        <taxon>Coxiellaceae</taxon>
        <taxon>Coxiella</taxon>
    </lineage>
</organism>
<feature type="transmembrane region" description="Helical" evidence="1">
    <location>
        <begin position="107"/>
        <end position="130"/>
    </location>
</feature>
<geneLocation type="plasmid" evidence="2">
    <name>QpRS</name>
</geneLocation>